<dbReference type="EMBL" id="CM029045">
    <property type="protein sequence ID" value="KAG2603372.1"/>
    <property type="molecule type" value="Genomic_DNA"/>
</dbReference>
<feature type="domain" description="NADPH-dependent FMN reductase-like" evidence="13">
    <location>
        <begin position="69"/>
        <end position="210"/>
    </location>
</feature>
<evidence type="ECO:0000256" key="5">
    <source>
        <dbReference type="ARBA" id="ARBA00022630"/>
    </source>
</evidence>
<reference evidence="14" key="1">
    <citation type="submission" date="2020-05" db="EMBL/GenBank/DDBJ databases">
        <title>WGS assembly of Panicum virgatum.</title>
        <authorList>
            <person name="Lovell J.T."/>
            <person name="Jenkins J."/>
            <person name="Shu S."/>
            <person name="Juenger T.E."/>
            <person name="Schmutz J."/>
        </authorList>
    </citation>
    <scope>NUCLEOTIDE SEQUENCE</scope>
    <source>
        <strain evidence="14">AP13</strain>
    </source>
</reference>
<comment type="similarity">
    <text evidence="2">Belongs to the SsuE family.</text>
</comment>
<organism evidence="14 15">
    <name type="scientific">Panicum virgatum</name>
    <name type="common">Blackwell switchgrass</name>
    <dbReference type="NCBI Taxonomy" id="38727"/>
    <lineage>
        <taxon>Eukaryota</taxon>
        <taxon>Viridiplantae</taxon>
        <taxon>Streptophyta</taxon>
        <taxon>Embryophyta</taxon>
        <taxon>Tracheophyta</taxon>
        <taxon>Spermatophyta</taxon>
        <taxon>Magnoliopsida</taxon>
        <taxon>Liliopsida</taxon>
        <taxon>Poales</taxon>
        <taxon>Poaceae</taxon>
        <taxon>PACMAD clade</taxon>
        <taxon>Panicoideae</taxon>
        <taxon>Panicodae</taxon>
        <taxon>Paniceae</taxon>
        <taxon>Panicinae</taxon>
        <taxon>Panicum</taxon>
        <taxon>Panicum sect. Hiantes</taxon>
    </lineage>
</organism>
<dbReference type="GO" id="GO:0003955">
    <property type="term" value="F:NAD(P)H dehydrogenase (quinone) activity"/>
    <property type="evidence" value="ECO:0007669"/>
    <property type="project" value="UniProtKB-EC"/>
</dbReference>
<dbReference type="InterPro" id="IPR005025">
    <property type="entry name" value="FMN_Rdtase-like_dom"/>
</dbReference>
<evidence type="ECO:0000256" key="12">
    <source>
        <dbReference type="ARBA" id="ARBA00057099"/>
    </source>
</evidence>
<dbReference type="InterPro" id="IPR050712">
    <property type="entry name" value="NAD(P)H-dep_reductase"/>
</dbReference>
<dbReference type="FunFam" id="3.40.50.360:FF:000031">
    <property type="entry name" value="NADPH:quinone oxidoreductase"/>
    <property type="match status" value="1"/>
</dbReference>
<comment type="cofactor">
    <cofactor evidence="1">
        <name>FMN</name>
        <dbReference type="ChEBI" id="CHEBI:58210"/>
    </cofactor>
</comment>
<keyword evidence="6" id="KW-0288">FMN</keyword>
<keyword evidence="5" id="KW-0285">Flavoprotein</keyword>
<dbReference type="Proteomes" id="UP000823388">
    <property type="component" value="Chromosome 5K"/>
</dbReference>
<accession>A0A8T0SUU2</accession>
<dbReference type="SUPFAM" id="SSF52218">
    <property type="entry name" value="Flavoproteins"/>
    <property type="match status" value="1"/>
</dbReference>
<dbReference type="OrthoDB" id="68575at2759"/>
<evidence type="ECO:0000259" key="13">
    <source>
        <dbReference type="Pfam" id="PF03358"/>
    </source>
</evidence>
<comment type="subunit">
    <text evidence="3">Homotetramer.</text>
</comment>
<proteinExistence type="inferred from homology"/>
<dbReference type="Gene3D" id="3.40.50.360">
    <property type="match status" value="1"/>
</dbReference>
<keyword evidence="9" id="KW-0520">NAD</keyword>
<dbReference type="EC" id="1.6.5.2" evidence="4"/>
<gene>
    <name evidence="14" type="ORF">PVAP13_5KG766600</name>
</gene>
<evidence type="ECO:0000256" key="4">
    <source>
        <dbReference type="ARBA" id="ARBA00012648"/>
    </source>
</evidence>
<dbReference type="AlphaFoldDB" id="A0A8T0SUU2"/>
<keyword evidence="7" id="KW-0521">NADP</keyword>
<name>A0A8T0SUU2_PANVG</name>
<evidence type="ECO:0000256" key="1">
    <source>
        <dbReference type="ARBA" id="ARBA00001917"/>
    </source>
</evidence>
<keyword evidence="15" id="KW-1185">Reference proteome</keyword>
<evidence type="ECO:0000256" key="8">
    <source>
        <dbReference type="ARBA" id="ARBA00023002"/>
    </source>
</evidence>
<dbReference type="GO" id="GO:0010181">
    <property type="term" value="F:FMN binding"/>
    <property type="evidence" value="ECO:0007669"/>
    <property type="project" value="TreeGrafter"/>
</dbReference>
<dbReference type="PANTHER" id="PTHR30543:SF14">
    <property type="entry name" value="NADPH:QUINONE OXIDOREDUCTASE 2-RELATED"/>
    <property type="match status" value="1"/>
</dbReference>
<evidence type="ECO:0000256" key="2">
    <source>
        <dbReference type="ARBA" id="ARBA00005990"/>
    </source>
</evidence>
<comment type="caution">
    <text evidence="14">The sequence shown here is derived from an EMBL/GenBank/DDBJ whole genome shotgun (WGS) entry which is preliminary data.</text>
</comment>
<evidence type="ECO:0000256" key="7">
    <source>
        <dbReference type="ARBA" id="ARBA00022857"/>
    </source>
</evidence>
<evidence type="ECO:0000313" key="14">
    <source>
        <dbReference type="EMBL" id="KAG2603372.1"/>
    </source>
</evidence>
<evidence type="ECO:0000256" key="3">
    <source>
        <dbReference type="ARBA" id="ARBA00011881"/>
    </source>
</evidence>
<evidence type="ECO:0000256" key="6">
    <source>
        <dbReference type="ARBA" id="ARBA00022643"/>
    </source>
</evidence>
<evidence type="ECO:0000313" key="15">
    <source>
        <dbReference type="Proteomes" id="UP000823388"/>
    </source>
</evidence>
<dbReference type="InterPro" id="IPR029039">
    <property type="entry name" value="Flavoprotein-like_sf"/>
</dbReference>
<evidence type="ECO:0000256" key="10">
    <source>
        <dbReference type="ARBA" id="ARBA00047678"/>
    </source>
</evidence>
<comment type="catalytic activity">
    <reaction evidence="10">
        <text>a quinone + NADH + H(+) = a quinol + NAD(+)</text>
        <dbReference type="Rhea" id="RHEA:46160"/>
        <dbReference type="ChEBI" id="CHEBI:15378"/>
        <dbReference type="ChEBI" id="CHEBI:24646"/>
        <dbReference type="ChEBI" id="CHEBI:57540"/>
        <dbReference type="ChEBI" id="CHEBI:57945"/>
        <dbReference type="ChEBI" id="CHEBI:132124"/>
        <dbReference type="EC" id="1.6.5.2"/>
    </reaction>
</comment>
<dbReference type="Pfam" id="PF03358">
    <property type="entry name" value="FMN_red"/>
    <property type="match status" value="1"/>
</dbReference>
<comment type="function">
    <text evidence="12">The enzyme apparently serves as a quinone reductase in connection with conjugation reactions of hydroquinones involved in detoxification pathways.</text>
</comment>
<evidence type="ECO:0000256" key="11">
    <source>
        <dbReference type="ARBA" id="ARBA00048983"/>
    </source>
</evidence>
<sequence length="261" mass="28161">MAFVSTRWQTSASLPLDAVKEIPHRFASATSTYTHHCRSTNCKVATQPDSDTSVMEASTAQAPAKTVLRVAAISGSLRRASANTGLIRAAAEICKDSIPGLQLDHVDISELPLLNTDLEVDGGFPPAVEAFRAKVRAADCFLFASPEYNYSISGPLKNALDWGSRPPNCFADRAAAILSASGGSGGSRSQYHIRQVGVFLDIHFINKPEIFTKAHMPPKKFDDDGNLIDPETKEQLRKMLLSLQAFALRLQGKTASSEQGS</sequence>
<dbReference type="PANTHER" id="PTHR30543">
    <property type="entry name" value="CHROMATE REDUCTASE"/>
    <property type="match status" value="1"/>
</dbReference>
<keyword evidence="8" id="KW-0560">Oxidoreductase</keyword>
<dbReference type="GO" id="GO:0005829">
    <property type="term" value="C:cytosol"/>
    <property type="evidence" value="ECO:0007669"/>
    <property type="project" value="TreeGrafter"/>
</dbReference>
<evidence type="ECO:0000256" key="9">
    <source>
        <dbReference type="ARBA" id="ARBA00023027"/>
    </source>
</evidence>
<protein>
    <recommendedName>
        <fullName evidence="4">NAD(P)H dehydrogenase (quinone)</fullName>
        <ecNumber evidence="4">1.6.5.2</ecNumber>
    </recommendedName>
</protein>
<comment type="catalytic activity">
    <reaction evidence="11">
        <text>a quinone + NADPH + H(+) = a quinol + NADP(+)</text>
        <dbReference type="Rhea" id="RHEA:46164"/>
        <dbReference type="ChEBI" id="CHEBI:15378"/>
        <dbReference type="ChEBI" id="CHEBI:24646"/>
        <dbReference type="ChEBI" id="CHEBI:57783"/>
        <dbReference type="ChEBI" id="CHEBI:58349"/>
        <dbReference type="ChEBI" id="CHEBI:132124"/>
        <dbReference type="EC" id="1.6.5.2"/>
    </reaction>
</comment>